<comment type="subcellular location">
    <subcellularLocation>
        <location evidence="1">Periplasm</location>
    </subcellularLocation>
</comment>
<dbReference type="InterPro" id="IPR008972">
    <property type="entry name" value="Cupredoxin"/>
</dbReference>
<evidence type="ECO:0000256" key="2">
    <source>
        <dbReference type="ARBA" id="ARBA00022723"/>
    </source>
</evidence>
<evidence type="ECO:0000256" key="1">
    <source>
        <dbReference type="ARBA" id="ARBA00004418"/>
    </source>
</evidence>
<reference evidence="7 8" key="1">
    <citation type="submission" date="2018-01" db="EMBL/GenBank/DDBJ databases">
        <title>Saezia sanguinis gen. nov., sp. nov., in the order Burkholderiales isolated from human blood.</title>
        <authorList>
            <person name="Medina-Pascual M.J."/>
            <person name="Valdezate S."/>
            <person name="Monzon S."/>
            <person name="Cuesta I."/>
            <person name="Carrasco G."/>
            <person name="Villalon P."/>
            <person name="Saez-Nieto J.A."/>
        </authorList>
    </citation>
    <scope>NUCLEOTIDE SEQUENCE [LARGE SCALE GENOMIC DNA]</scope>
    <source>
        <strain evidence="7 8">CNM695-12</strain>
    </source>
</reference>
<dbReference type="GO" id="GO:0030288">
    <property type="term" value="C:outer membrane-bounded periplasmic space"/>
    <property type="evidence" value="ECO:0007669"/>
    <property type="project" value="TreeGrafter"/>
</dbReference>
<dbReference type="EC" id="1.-.-.-" evidence="7"/>
<evidence type="ECO:0000259" key="4">
    <source>
        <dbReference type="Pfam" id="PF00394"/>
    </source>
</evidence>
<evidence type="ECO:0000313" key="8">
    <source>
        <dbReference type="Proteomes" id="UP000286947"/>
    </source>
</evidence>
<evidence type="ECO:0000256" key="3">
    <source>
        <dbReference type="ARBA" id="ARBA00023002"/>
    </source>
</evidence>
<dbReference type="PROSITE" id="PS00080">
    <property type="entry name" value="MULTICOPPER_OXIDASE2"/>
    <property type="match status" value="1"/>
</dbReference>
<accession>A0A433SA12</accession>
<keyword evidence="2" id="KW-0479">Metal-binding</keyword>
<evidence type="ECO:0000259" key="5">
    <source>
        <dbReference type="Pfam" id="PF07731"/>
    </source>
</evidence>
<dbReference type="Gene3D" id="2.60.40.420">
    <property type="entry name" value="Cupredoxins - blue copper proteins"/>
    <property type="match status" value="3"/>
</dbReference>
<protein>
    <submittedName>
        <fullName evidence="7">Multicopper oxidase mco</fullName>
        <ecNumber evidence="7">1.-.-.-</ecNumber>
    </submittedName>
</protein>
<dbReference type="Pfam" id="PF07732">
    <property type="entry name" value="Cu-oxidase_3"/>
    <property type="match status" value="1"/>
</dbReference>
<feature type="domain" description="Plastocyanin-like" evidence="4">
    <location>
        <begin position="270"/>
        <end position="327"/>
    </location>
</feature>
<gene>
    <name evidence="7" type="primary">mco</name>
    <name evidence="7" type="ORF">CUZ56_02874</name>
</gene>
<sequence>MGKMNIMLKKIQRRQFLQKQLTLGAGALLPGWVYAQMRPGMAHNGGHTMMNNPNHQMPMHASTLAPVDAITAHQPLRPLWRLPNMSRQAGVYRARMVAKPQAMELVQGQQTQFWCYEDHVPGPLIELNEGDRVEIEFINQLPQPTTIHWHGLPVPADQDGAPMDLIAPGEQKIYQYTLPTDCAGTYWFHPHPHHMTAEQVYRGLAGAVIVRSGNDPLASLPEQHLIISDLKLGGDGQIVPNDMMDWMNGREGQFALVNGQRQPVIELAEPQRWRLWNMCSARYLRLSLGNVPLTLVGTDGGLLQTPQTVSELLLAPGERAELVVTPAAFAKMADVVLAAEPYERGKMSMGSMHAPAEQRIVLAQVHVMPYDKSYALPTALRSISALGPAQVTRTFEFSEKMDMRRMHAGLTPDGRMQGMDFLINGRLYDPQRIDFEMQRDTVELWKVTNSSDMDHPFHVHGTQFQVIARQMKGQEETAEPFLAWRDTVNVRAGETVQLKTMQHLPGERMYHCHILEHEDLGMMGTLRVV</sequence>
<dbReference type="Proteomes" id="UP000286947">
    <property type="component" value="Unassembled WGS sequence"/>
</dbReference>
<dbReference type="Pfam" id="PF07731">
    <property type="entry name" value="Cu-oxidase_2"/>
    <property type="match status" value="1"/>
</dbReference>
<dbReference type="GO" id="GO:0016491">
    <property type="term" value="F:oxidoreductase activity"/>
    <property type="evidence" value="ECO:0007669"/>
    <property type="project" value="UniProtKB-KW"/>
</dbReference>
<dbReference type="PANTHER" id="PTHR11709">
    <property type="entry name" value="MULTI-COPPER OXIDASE"/>
    <property type="match status" value="1"/>
</dbReference>
<comment type="caution">
    <text evidence="7">The sequence shown here is derived from an EMBL/GenBank/DDBJ whole genome shotgun (WGS) entry which is preliminary data.</text>
</comment>
<dbReference type="PANTHER" id="PTHR11709:SF2">
    <property type="entry name" value="MULTICOPPER OXIDASE LPR1"/>
    <property type="match status" value="1"/>
</dbReference>
<dbReference type="InterPro" id="IPR002355">
    <property type="entry name" value="Cu_oxidase_Cu_BS"/>
</dbReference>
<dbReference type="GO" id="GO:0005507">
    <property type="term" value="F:copper ion binding"/>
    <property type="evidence" value="ECO:0007669"/>
    <property type="project" value="InterPro"/>
</dbReference>
<dbReference type="InterPro" id="IPR045087">
    <property type="entry name" value="Cu-oxidase_fam"/>
</dbReference>
<dbReference type="Pfam" id="PF00394">
    <property type="entry name" value="Cu-oxidase"/>
    <property type="match status" value="1"/>
</dbReference>
<dbReference type="InterPro" id="IPR001117">
    <property type="entry name" value="Cu-oxidase_2nd"/>
</dbReference>
<evidence type="ECO:0000259" key="6">
    <source>
        <dbReference type="Pfam" id="PF07732"/>
    </source>
</evidence>
<dbReference type="InterPro" id="IPR011706">
    <property type="entry name" value="Cu-oxidase_C"/>
</dbReference>
<dbReference type="SUPFAM" id="SSF49503">
    <property type="entry name" value="Cupredoxins"/>
    <property type="match status" value="3"/>
</dbReference>
<dbReference type="InterPro" id="IPR011707">
    <property type="entry name" value="Cu-oxidase-like_N"/>
</dbReference>
<organism evidence="7 8">
    <name type="scientific">Saezia sanguinis</name>
    <dbReference type="NCBI Taxonomy" id="1965230"/>
    <lineage>
        <taxon>Bacteria</taxon>
        <taxon>Pseudomonadati</taxon>
        <taxon>Pseudomonadota</taxon>
        <taxon>Betaproteobacteria</taxon>
        <taxon>Burkholderiales</taxon>
        <taxon>Saeziaceae</taxon>
        <taxon>Saezia</taxon>
    </lineage>
</organism>
<evidence type="ECO:0000313" key="7">
    <source>
        <dbReference type="EMBL" id="RUS65575.1"/>
    </source>
</evidence>
<feature type="domain" description="Plastocyanin-like" evidence="5">
    <location>
        <begin position="417"/>
        <end position="528"/>
    </location>
</feature>
<dbReference type="CDD" id="cd13881">
    <property type="entry name" value="CuRO_2_McoC_like"/>
    <property type="match status" value="1"/>
</dbReference>
<keyword evidence="3 7" id="KW-0560">Oxidoreductase</keyword>
<proteinExistence type="predicted"/>
<keyword evidence="8" id="KW-1185">Reference proteome</keyword>
<name>A0A433SA12_9BURK</name>
<dbReference type="AlphaFoldDB" id="A0A433SA12"/>
<feature type="domain" description="Plastocyanin-like" evidence="6">
    <location>
        <begin position="104"/>
        <end position="213"/>
    </location>
</feature>
<dbReference type="EMBL" id="PQSP01000011">
    <property type="protein sequence ID" value="RUS65575.1"/>
    <property type="molecule type" value="Genomic_DNA"/>
</dbReference>